<keyword evidence="6 11" id="KW-0812">Transmembrane</keyword>
<dbReference type="InterPro" id="IPR003849">
    <property type="entry name" value="Preprotein_translocase_YajC"/>
</dbReference>
<evidence type="ECO:0000256" key="1">
    <source>
        <dbReference type="ARBA" id="ARBA00004162"/>
    </source>
</evidence>
<evidence type="ECO:0000256" key="7">
    <source>
        <dbReference type="ARBA" id="ARBA00022927"/>
    </source>
</evidence>
<keyword evidence="5" id="KW-1003">Cell membrane</keyword>
<keyword evidence="7" id="KW-0653">Protein transport</keyword>
<dbReference type="GO" id="GO:0015031">
    <property type="term" value="P:protein transport"/>
    <property type="evidence" value="ECO:0007669"/>
    <property type="project" value="UniProtKB-KW"/>
</dbReference>
<reference evidence="12 13" key="1">
    <citation type="submission" date="2011-05" db="EMBL/GenBank/DDBJ databases">
        <authorList>
            <person name="Muzny D."/>
            <person name="Qin X."/>
            <person name="Deng J."/>
            <person name="Jiang H."/>
            <person name="Liu Y."/>
            <person name="Qu J."/>
            <person name="Song X.-Z."/>
            <person name="Zhang L."/>
            <person name="Thornton R."/>
            <person name="Coyle M."/>
            <person name="Francisco L."/>
            <person name="Jackson L."/>
            <person name="Javaid M."/>
            <person name="Korchina V."/>
            <person name="Kovar C."/>
            <person name="Mata R."/>
            <person name="Mathew T."/>
            <person name="Ngo R."/>
            <person name="Nguyen L."/>
            <person name="Nguyen N."/>
            <person name="Okwuonu G."/>
            <person name="Ongeri F."/>
            <person name="Pham C."/>
            <person name="Simmons D."/>
            <person name="Wilczek-Boney K."/>
            <person name="Hale W."/>
            <person name="Jakkamsetti A."/>
            <person name="Pham P."/>
            <person name="Ruth R."/>
            <person name="San Lucas F."/>
            <person name="Warren J."/>
            <person name="Zhang J."/>
            <person name="Zhao Z."/>
            <person name="Zhou C."/>
            <person name="Zhu D."/>
            <person name="Lee S."/>
            <person name="Bess C."/>
            <person name="Blankenburg K."/>
            <person name="Forbes L."/>
            <person name="Fu Q."/>
            <person name="Gubbala S."/>
            <person name="Hirani K."/>
            <person name="Jayaseelan J.C."/>
            <person name="Lara F."/>
            <person name="Munidasa M."/>
            <person name="Palculict T."/>
            <person name="Patil S."/>
            <person name="Pu L.-L."/>
            <person name="Saada N."/>
            <person name="Tang L."/>
            <person name="Weissenberger G."/>
            <person name="Zhu Y."/>
            <person name="Hemphill L."/>
            <person name="Shang Y."/>
            <person name="Youmans B."/>
            <person name="Ayvaz T."/>
            <person name="Ross M."/>
            <person name="Santibanez J."/>
            <person name="Aqrawi P."/>
            <person name="Gross S."/>
            <person name="Joshi V."/>
            <person name="Fowler G."/>
            <person name="Nazareth L."/>
            <person name="Reid J."/>
            <person name="Worley K."/>
            <person name="Petrosino J."/>
            <person name="Highlander S."/>
            <person name="Gibbs R."/>
        </authorList>
    </citation>
    <scope>NUCLEOTIDE SEQUENCE [LARGE SCALE GENOMIC DNA]</scope>
    <source>
        <strain evidence="12 13">ATCC 33926</strain>
    </source>
</reference>
<dbReference type="Pfam" id="PF02699">
    <property type="entry name" value="YajC"/>
    <property type="match status" value="1"/>
</dbReference>
<evidence type="ECO:0000256" key="6">
    <source>
        <dbReference type="ARBA" id="ARBA00022692"/>
    </source>
</evidence>
<proteinExistence type="inferred from homology"/>
<keyword evidence="9" id="KW-0811">Translocation</keyword>
<sequence>MLFSAASGVLLNFNLLENGQIMNQTVAQFAPLVLIMVVFYFLIMRPQQKKFKAHQAMLAALKVGDKVVLAAGFKGRVTKVGEQFFTVDIGQGAKIEVEVERNAIAAKAE</sequence>
<keyword evidence="8 11" id="KW-1133">Transmembrane helix</keyword>
<gene>
    <name evidence="12" type="primary">yajC</name>
    <name evidence="12" type="ORF">HMPREF9418_0498</name>
</gene>
<evidence type="ECO:0000256" key="9">
    <source>
        <dbReference type="ARBA" id="ARBA00023010"/>
    </source>
</evidence>
<dbReference type="SMART" id="SM01323">
    <property type="entry name" value="YajC"/>
    <property type="match status" value="1"/>
</dbReference>
<evidence type="ECO:0000313" key="12">
    <source>
        <dbReference type="EMBL" id="EGQ78009.1"/>
    </source>
</evidence>
<protein>
    <recommendedName>
        <fullName evidence="3">Sec translocon accessory complex subunit YajC</fullName>
    </recommendedName>
</protein>
<comment type="caution">
    <text evidence="12">The sequence shown here is derived from an EMBL/GenBank/DDBJ whole genome shotgun (WGS) entry which is preliminary data.</text>
</comment>
<dbReference type="GO" id="GO:0005886">
    <property type="term" value="C:plasma membrane"/>
    <property type="evidence" value="ECO:0007669"/>
    <property type="project" value="UniProtKB-SubCell"/>
</dbReference>
<keyword evidence="10 11" id="KW-0472">Membrane</keyword>
<dbReference type="PANTHER" id="PTHR33909:SF1">
    <property type="entry name" value="SEC TRANSLOCON ACCESSORY COMPLEX SUBUNIT YAJC"/>
    <property type="match status" value="1"/>
</dbReference>
<organism evidence="12 13">
    <name type="scientific">Neisseria macacae ATCC 33926</name>
    <dbReference type="NCBI Taxonomy" id="997348"/>
    <lineage>
        <taxon>Bacteria</taxon>
        <taxon>Pseudomonadati</taxon>
        <taxon>Pseudomonadota</taxon>
        <taxon>Betaproteobacteria</taxon>
        <taxon>Neisseriales</taxon>
        <taxon>Neisseriaceae</taxon>
        <taxon>Neisseria</taxon>
    </lineage>
</organism>
<dbReference type="Proteomes" id="UP000004982">
    <property type="component" value="Unassembled WGS sequence"/>
</dbReference>
<keyword evidence="4" id="KW-0813">Transport</keyword>
<name>A0AA36XLN8_9NEIS</name>
<accession>A0AA36XLN8</accession>
<evidence type="ECO:0000256" key="8">
    <source>
        <dbReference type="ARBA" id="ARBA00022989"/>
    </source>
</evidence>
<evidence type="ECO:0000313" key="13">
    <source>
        <dbReference type="Proteomes" id="UP000004982"/>
    </source>
</evidence>
<evidence type="ECO:0000256" key="2">
    <source>
        <dbReference type="ARBA" id="ARBA00006742"/>
    </source>
</evidence>
<evidence type="ECO:0000256" key="10">
    <source>
        <dbReference type="ARBA" id="ARBA00023136"/>
    </source>
</evidence>
<dbReference type="PANTHER" id="PTHR33909">
    <property type="entry name" value="SEC TRANSLOCON ACCESSORY COMPLEX SUBUNIT YAJC"/>
    <property type="match status" value="1"/>
</dbReference>
<dbReference type="NCBIfam" id="TIGR00739">
    <property type="entry name" value="yajC"/>
    <property type="match status" value="1"/>
</dbReference>
<dbReference type="AlphaFoldDB" id="A0AA36XLN8"/>
<dbReference type="EMBL" id="AFQE01000025">
    <property type="protein sequence ID" value="EGQ78009.1"/>
    <property type="molecule type" value="Genomic_DNA"/>
</dbReference>
<feature type="transmembrane region" description="Helical" evidence="11">
    <location>
        <begin position="25"/>
        <end position="43"/>
    </location>
</feature>
<comment type="subcellular location">
    <subcellularLocation>
        <location evidence="1">Cell membrane</location>
        <topology evidence="1">Single-pass membrane protein</topology>
    </subcellularLocation>
</comment>
<comment type="similarity">
    <text evidence="2">Belongs to the YajC family.</text>
</comment>
<dbReference type="PRINTS" id="PR01853">
    <property type="entry name" value="YAJCTRNLCASE"/>
</dbReference>
<evidence type="ECO:0000256" key="5">
    <source>
        <dbReference type="ARBA" id="ARBA00022475"/>
    </source>
</evidence>
<evidence type="ECO:0000256" key="4">
    <source>
        <dbReference type="ARBA" id="ARBA00022448"/>
    </source>
</evidence>
<evidence type="ECO:0000256" key="11">
    <source>
        <dbReference type="SAM" id="Phobius"/>
    </source>
</evidence>
<evidence type="ECO:0000256" key="3">
    <source>
        <dbReference type="ARBA" id="ARBA00014962"/>
    </source>
</evidence>